<name>A0A6A6QC53_9PEZI</name>
<protein>
    <recommendedName>
        <fullName evidence="4">Secreted protein</fullName>
    </recommendedName>
</protein>
<evidence type="ECO:0008006" key="4">
    <source>
        <dbReference type="Google" id="ProtNLM"/>
    </source>
</evidence>
<feature type="chain" id="PRO_5025608152" description="Secreted protein" evidence="1">
    <location>
        <begin position="25"/>
        <end position="212"/>
    </location>
</feature>
<evidence type="ECO:0000313" key="2">
    <source>
        <dbReference type="EMBL" id="KAF2489590.1"/>
    </source>
</evidence>
<sequence length="212" mass="23960">MFWLGWDFFSFVVLRVWFGRLSLGGVCIELEGFSGVREHISALASAWDGVAFSVDTLLGFELRVAYTTSRFSVREHGMGELLLRRGHCFRCLVAGKGAWYLSSPSNVLRAFLSTSNILSNACLLFYFPSSQLVHLLHLLRLYLSRNTLPTLIRSLHSAAKYQIQRRNQCLGVSETAETQIQTRQRTDSLSMLISNLQRFLYPTLAALGRGVF</sequence>
<gene>
    <name evidence="2" type="ORF">BU16DRAFT_160412</name>
</gene>
<reference evidence="2" key="1">
    <citation type="journal article" date="2020" name="Stud. Mycol.">
        <title>101 Dothideomycetes genomes: a test case for predicting lifestyles and emergence of pathogens.</title>
        <authorList>
            <person name="Haridas S."/>
            <person name="Albert R."/>
            <person name="Binder M."/>
            <person name="Bloem J."/>
            <person name="Labutti K."/>
            <person name="Salamov A."/>
            <person name="Andreopoulos B."/>
            <person name="Baker S."/>
            <person name="Barry K."/>
            <person name="Bills G."/>
            <person name="Bluhm B."/>
            <person name="Cannon C."/>
            <person name="Castanera R."/>
            <person name="Culley D."/>
            <person name="Daum C."/>
            <person name="Ezra D."/>
            <person name="Gonzalez J."/>
            <person name="Henrissat B."/>
            <person name="Kuo A."/>
            <person name="Liang C."/>
            <person name="Lipzen A."/>
            <person name="Lutzoni F."/>
            <person name="Magnuson J."/>
            <person name="Mondo S."/>
            <person name="Nolan M."/>
            <person name="Ohm R."/>
            <person name="Pangilinan J."/>
            <person name="Park H.-J."/>
            <person name="Ramirez L."/>
            <person name="Alfaro M."/>
            <person name="Sun H."/>
            <person name="Tritt A."/>
            <person name="Yoshinaga Y."/>
            <person name="Zwiers L.-H."/>
            <person name="Turgeon B."/>
            <person name="Goodwin S."/>
            <person name="Spatafora J."/>
            <person name="Crous P."/>
            <person name="Grigoriev I."/>
        </authorList>
    </citation>
    <scope>NUCLEOTIDE SEQUENCE</scope>
    <source>
        <strain evidence="2">CBS 269.34</strain>
    </source>
</reference>
<keyword evidence="1" id="KW-0732">Signal</keyword>
<dbReference type="EMBL" id="MU004198">
    <property type="protein sequence ID" value="KAF2489590.1"/>
    <property type="molecule type" value="Genomic_DNA"/>
</dbReference>
<keyword evidence="3" id="KW-1185">Reference proteome</keyword>
<accession>A0A6A6QC53</accession>
<proteinExistence type="predicted"/>
<dbReference type="Proteomes" id="UP000799750">
    <property type="component" value="Unassembled WGS sequence"/>
</dbReference>
<dbReference type="AlphaFoldDB" id="A0A6A6QC53"/>
<evidence type="ECO:0000313" key="3">
    <source>
        <dbReference type="Proteomes" id="UP000799750"/>
    </source>
</evidence>
<evidence type="ECO:0000256" key="1">
    <source>
        <dbReference type="SAM" id="SignalP"/>
    </source>
</evidence>
<feature type="signal peptide" evidence="1">
    <location>
        <begin position="1"/>
        <end position="24"/>
    </location>
</feature>
<organism evidence="2 3">
    <name type="scientific">Lophium mytilinum</name>
    <dbReference type="NCBI Taxonomy" id="390894"/>
    <lineage>
        <taxon>Eukaryota</taxon>
        <taxon>Fungi</taxon>
        <taxon>Dikarya</taxon>
        <taxon>Ascomycota</taxon>
        <taxon>Pezizomycotina</taxon>
        <taxon>Dothideomycetes</taxon>
        <taxon>Pleosporomycetidae</taxon>
        <taxon>Mytilinidiales</taxon>
        <taxon>Mytilinidiaceae</taxon>
        <taxon>Lophium</taxon>
    </lineage>
</organism>